<keyword evidence="1" id="KW-0472">Membrane</keyword>
<protein>
    <submittedName>
        <fullName evidence="2">Uncharacterized protein</fullName>
    </submittedName>
</protein>
<proteinExistence type="predicted"/>
<evidence type="ECO:0000313" key="2">
    <source>
        <dbReference type="EMBL" id="MPC73728.1"/>
    </source>
</evidence>
<feature type="transmembrane region" description="Helical" evidence="1">
    <location>
        <begin position="50"/>
        <end position="72"/>
    </location>
</feature>
<keyword evidence="1" id="KW-0812">Transmembrane</keyword>
<reference evidence="2 3" key="1">
    <citation type="submission" date="2019-05" db="EMBL/GenBank/DDBJ databases">
        <title>Another draft genome of Portunus trituberculatus and its Hox gene families provides insights of decapod evolution.</title>
        <authorList>
            <person name="Jeong J.-H."/>
            <person name="Song I."/>
            <person name="Kim S."/>
            <person name="Choi T."/>
            <person name="Kim D."/>
            <person name="Ryu S."/>
            <person name="Kim W."/>
        </authorList>
    </citation>
    <scope>NUCLEOTIDE SEQUENCE [LARGE SCALE GENOMIC DNA]</scope>
    <source>
        <tissue evidence="2">Muscle</tissue>
    </source>
</reference>
<evidence type="ECO:0000256" key="1">
    <source>
        <dbReference type="SAM" id="Phobius"/>
    </source>
</evidence>
<gene>
    <name evidence="2" type="ORF">E2C01_068065</name>
</gene>
<evidence type="ECO:0000313" key="3">
    <source>
        <dbReference type="Proteomes" id="UP000324222"/>
    </source>
</evidence>
<sequence>MACVAVTSVDDAVELCRSELSYDCLVAVVSHEIRRLQRKKVQVMSIVRRSYLIVLFGAWALSSLVIHSVVILRLSVVIHCTIIDVPSSNILSLSCGAYGHSASVTLEL</sequence>
<keyword evidence="3" id="KW-1185">Reference proteome</keyword>
<keyword evidence="1" id="KW-1133">Transmembrane helix</keyword>
<dbReference type="AlphaFoldDB" id="A0A5B7HYH2"/>
<comment type="caution">
    <text evidence="2">The sequence shown here is derived from an EMBL/GenBank/DDBJ whole genome shotgun (WGS) entry which is preliminary data.</text>
</comment>
<accession>A0A5B7HYH2</accession>
<dbReference type="Proteomes" id="UP000324222">
    <property type="component" value="Unassembled WGS sequence"/>
</dbReference>
<name>A0A5B7HYH2_PORTR</name>
<organism evidence="2 3">
    <name type="scientific">Portunus trituberculatus</name>
    <name type="common">Swimming crab</name>
    <name type="synonym">Neptunus trituberculatus</name>
    <dbReference type="NCBI Taxonomy" id="210409"/>
    <lineage>
        <taxon>Eukaryota</taxon>
        <taxon>Metazoa</taxon>
        <taxon>Ecdysozoa</taxon>
        <taxon>Arthropoda</taxon>
        <taxon>Crustacea</taxon>
        <taxon>Multicrustacea</taxon>
        <taxon>Malacostraca</taxon>
        <taxon>Eumalacostraca</taxon>
        <taxon>Eucarida</taxon>
        <taxon>Decapoda</taxon>
        <taxon>Pleocyemata</taxon>
        <taxon>Brachyura</taxon>
        <taxon>Eubrachyura</taxon>
        <taxon>Portunoidea</taxon>
        <taxon>Portunidae</taxon>
        <taxon>Portuninae</taxon>
        <taxon>Portunus</taxon>
    </lineage>
</organism>
<dbReference type="EMBL" id="VSRR010037393">
    <property type="protein sequence ID" value="MPC73728.1"/>
    <property type="molecule type" value="Genomic_DNA"/>
</dbReference>